<protein>
    <submittedName>
        <fullName evidence="1">Uncharacterized protein</fullName>
    </submittedName>
</protein>
<dbReference type="AlphaFoldDB" id="A0A812DRC7"/>
<dbReference type="Proteomes" id="UP000597762">
    <property type="component" value="Unassembled WGS sequence"/>
</dbReference>
<accession>A0A812DRC7</accession>
<keyword evidence="2" id="KW-1185">Reference proteome</keyword>
<organism evidence="1 2">
    <name type="scientific">Acanthosepion pharaonis</name>
    <name type="common">Pharaoh cuttlefish</name>
    <name type="synonym">Sepia pharaonis</name>
    <dbReference type="NCBI Taxonomy" id="158019"/>
    <lineage>
        <taxon>Eukaryota</taxon>
        <taxon>Metazoa</taxon>
        <taxon>Spiralia</taxon>
        <taxon>Lophotrochozoa</taxon>
        <taxon>Mollusca</taxon>
        <taxon>Cephalopoda</taxon>
        <taxon>Coleoidea</taxon>
        <taxon>Decapodiformes</taxon>
        <taxon>Sepiida</taxon>
        <taxon>Sepiina</taxon>
        <taxon>Sepiidae</taxon>
        <taxon>Acanthosepion</taxon>
    </lineage>
</organism>
<proteinExistence type="predicted"/>
<comment type="caution">
    <text evidence="1">The sequence shown here is derived from an EMBL/GenBank/DDBJ whole genome shotgun (WGS) entry which is preliminary data.</text>
</comment>
<dbReference type="EMBL" id="CAHIKZ030004150">
    <property type="protein sequence ID" value="CAE1307921.1"/>
    <property type="molecule type" value="Genomic_DNA"/>
</dbReference>
<gene>
    <name evidence="1" type="ORF">SPHA_59871</name>
</gene>
<reference evidence="1" key="1">
    <citation type="submission" date="2021-01" db="EMBL/GenBank/DDBJ databases">
        <authorList>
            <person name="Li R."/>
            <person name="Bekaert M."/>
        </authorList>
    </citation>
    <scope>NUCLEOTIDE SEQUENCE</scope>
    <source>
        <strain evidence="1">Farmed</strain>
    </source>
</reference>
<sequence length="233" mass="25852">MSPSIVFRTNFSLSLSLHSFLFIVPFTLLHDNLSSLPYYSSKPTLSLLSPPLSLPSPLSLPLSLSPPSPSLPSPLSLSPLSPSLSLLPSLSPSLSLVDCLSTYFTHLQSTSTCTISLSFINLPVACRRYSSRKSIIRKHFAFFLDKIAPFTRERKSARVFPPFTPVGCVRHLRPVVHVTRFDPRGSRLEWCSHAVSLELEIESASYNAEAPNSKLPELSRKIFKQAITGRIEE</sequence>
<name>A0A812DRC7_ACAPH</name>
<evidence type="ECO:0000313" key="2">
    <source>
        <dbReference type="Proteomes" id="UP000597762"/>
    </source>
</evidence>
<evidence type="ECO:0000313" key="1">
    <source>
        <dbReference type="EMBL" id="CAE1307921.1"/>
    </source>
</evidence>